<comment type="caution">
    <text evidence="2">The sequence shown here is derived from an EMBL/GenBank/DDBJ whole genome shotgun (WGS) entry which is preliminary data.</text>
</comment>
<evidence type="ECO:0000313" key="3">
    <source>
        <dbReference type="Proteomes" id="UP001634007"/>
    </source>
</evidence>
<organism evidence="2 3">
    <name type="scientific">Eucalyptus globulus</name>
    <name type="common">Tasmanian blue gum</name>
    <dbReference type="NCBI Taxonomy" id="34317"/>
    <lineage>
        <taxon>Eukaryota</taxon>
        <taxon>Viridiplantae</taxon>
        <taxon>Streptophyta</taxon>
        <taxon>Embryophyta</taxon>
        <taxon>Tracheophyta</taxon>
        <taxon>Spermatophyta</taxon>
        <taxon>Magnoliopsida</taxon>
        <taxon>eudicotyledons</taxon>
        <taxon>Gunneridae</taxon>
        <taxon>Pentapetalae</taxon>
        <taxon>rosids</taxon>
        <taxon>malvids</taxon>
        <taxon>Myrtales</taxon>
        <taxon>Myrtaceae</taxon>
        <taxon>Myrtoideae</taxon>
        <taxon>Eucalypteae</taxon>
        <taxon>Eucalyptus</taxon>
    </lineage>
</organism>
<feature type="compositionally biased region" description="Polar residues" evidence="1">
    <location>
        <begin position="36"/>
        <end position="59"/>
    </location>
</feature>
<reference evidence="2 3" key="1">
    <citation type="submission" date="2024-11" db="EMBL/GenBank/DDBJ databases">
        <title>Chromosome-level genome assembly of Eucalyptus globulus Labill. provides insights into its genome evolution.</title>
        <authorList>
            <person name="Li X."/>
        </authorList>
    </citation>
    <scope>NUCLEOTIDE SEQUENCE [LARGE SCALE GENOMIC DNA]</scope>
    <source>
        <strain evidence="2">CL2024</strain>
        <tissue evidence="2">Fresh tender leaves</tissue>
    </source>
</reference>
<sequence>MRSEARAQRLNLGPSSSSSGVGLSSNMRSEAREQRLNSGPATKWTSSGHASGNQRQRSQPRLEGLVMKIYGERWWKVDVTTVAKGGSNDSRLRWQRSLYHSSGASEVHDLVSSHVLKSTIFSFHNQK</sequence>
<protein>
    <submittedName>
        <fullName evidence="2">Uncharacterized protein</fullName>
    </submittedName>
</protein>
<keyword evidence="3" id="KW-1185">Reference proteome</keyword>
<gene>
    <name evidence="2" type="ORF">ACJRO7_017383</name>
</gene>
<evidence type="ECO:0000256" key="1">
    <source>
        <dbReference type="SAM" id="MobiDB-lite"/>
    </source>
</evidence>
<name>A0ABD3KR92_EUCGL</name>
<dbReference type="EMBL" id="JBJKBG010000004">
    <property type="protein sequence ID" value="KAL3741897.1"/>
    <property type="molecule type" value="Genomic_DNA"/>
</dbReference>
<feature type="compositionally biased region" description="Low complexity" evidence="1">
    <location>
        <begin position="10"/>
        <end position="25"/>
    </location>
</feature>
<accession>A0ABD3KR92</accession>
<evidence type="ECO:0000313" key="2">
    <source>
        <dbReference type="EMBL" id="KAL3741897.1"/>
    </source>
</evidence>
<proteinExistence type="predicted"/>
<dbReference type="AlphaFoldDB" id="A0ABD3KR92"/>
<dbReference type="Proteomes" id="UP001634007">
    <property type="component" value="Unassembled WGS sequence"/>
</dbReference>
<feature type="region of interest" description="Disordered" evidence="1">
    <location>
        <begin position="1"/>
        <end position="62"/>
    </location>
</feature>